<feature type="transmembrane region" description="Helical" evidence="1">
    <location>
        <begin position="49"/>
        <end position="73"/>
    </location>
</feature>
<dbReference type="RefSeq" id="WP_163608566.1">
    <property type="nucleotide sequence ID" value="NZ_JAABOO010000004.1"/>
</dbReference>
<gene>
    <name evidence="2" type="ORF">GWK08_17620</name>
</gene>
<keyword evidence="1" id="KW-0472">Membrane</keyword>
<comment type="caution">
    <text evidence="2">The sequence shown here is derived from an EMBL/GenBank/DDBJ whole genome shotgun (WGS) entry which is preliminary data.</text>
</comment>
<accession>A0A6P0UTW4</accession>
<evidence type="ECO:0000256" key="1">
    <source>
        <dbReference type="SAM" id="Phobius"/>
    </source>
</evidence>
<protein>
    <submittedName>
        <fullName evidence="2">Uncharacterized protein</fullName>
    </submittedName>
</protein>
<feature type="transmembrane region" description="Helical" evidence="1">
    <location>
        <begin position="20"/>
        <end position="37"/>
    </location>
</feature>
<evidence type="ECO:0000313" key="3">
    <source>
        <dbReference type="Proteomes" id="UP000468581"/>
    </source>
</evidence>
<reference evidence="2 3" key="1">
    <citation type="submission" date="2020-01" db="EMBL/GenBank/DDBJ databases">
        <title>Leptobacterium flavescens.</title>
        <authorList>
            <person name="Wang G."/>
        </authorList>
    </citation>
    <scope>NUCLEOTIDE SEQUENCE [LARGE SCALE GENOMIC DNA]</scope>
    <source>
        <strain evidence="2 3">KCTC 22160</strain>
    </source>
</reference>
<keyword evidence="3" id="KW-1185">Reference proteome</keyword>
<organism evidence="2 3">
    <name type="scientific">Leptobacterium flavescens</name>
    <dbReference type="NCBI Taxonomy" id="472055"/>
    <lineage>
        <taxon>Bacteria</taxon>
        <taxon>Pseudomonadati</taxon>
        <taxon>Bacteroidota</taxon>
        <taxon>Flavobacteriia</taxon>
        <taxon>Flavobacteriales</taxon>
        <taxon>Flavobacteriaceae</taxon>
        <taxon>Leptobacterium</taxon>
    </lineage>
</organism>
<dbReference type="EMBL" id="JAABOO010000004">
    <property type="protein sequence ID" value="NER15279.1"/>
    <property type="molecule type" value="Genomic_DNA"/>
</dbReference>
<name>A0A6P0UTW4_9FLAO</name>
<proteinExistence type="predicted"/>
<evidence type="ECO:0000313" key="2">
    <source>
        <dbReference type="EMBL" id="NER15279.1"/>
    </source>
</evidence>
<keyword evidence="1" id="KW-1133">Transmembrane helix</keyword>
<keyword evidence="1" id="KW-0812">Transmembrane</keyword>
<dbReference type="Proteomes" id="UP000468581">
    <property type="component" value="Unassembled WGS sequence"/>
</dbReference>
<dbReference type="AlphaFoldDB" id="A0A6P0UTW4"/>
<sequence>MTSLKILLVLINILSRIGKYFAGISFSAALILFLLYGKDQEALNQRTTLYGLIAVILINLLIWLLVFLCSVVFSQLSKSYKLFKSVHH</sequence>